<dbReference type="Proteomes" id="UP000254834">
    <property type="component" value="Chromosome"/>
</dbReference>
<dbReference type="GO" id="GO:0004176">
    <property type="term" value="F:ATP-dependent peptidase activity"/>
    <property type="evidence" value="ECO:0007669"/>
    <property type="project" value="InterPro"/>
</dbReference>
<evidence type="ECO:0000313" key="3">
    <source>
        <dbReference type="EMBL" id="AXK60357.1"/>
    </source>
</evidence>
<dbReference type="GO" id="GO:0006508">
    <property type="term" value="P:proteolysis"/>
    <property type="evidence" value="ECO:0007669"/>
    <property type="project" value="InterPro"/>
</dbReference>
<dbReference type="SUPFAM" id="SSF140990">
    <property type="entry name" value="FtsH protease domain-like"/>
    <property type="match status" value="1"/>
</dbReference>
<protein>
    <recommendedName>
        <fullName evidence="2">Peptidase M41 domain-containing protein</fullName>
    </recommendedName>
</protein>
<dbReference type="GO" id="GO:0004222">
    <property type="term" value="F:metalloendopeptidase activity"/>
    <property type="evidence" value="ECO:0007669"/>
    <property type="project" value="InterPro"/>
</dbReference>
<dbReference type="RefSeq" id="WP_115585372.1">
    <property type="nucleotide sequence ID" value="NZ_CP025544.1"/>
</dbReference>
<dbReference type="InterPro" id="IPR037219">
    <property type="entry name" value="Peptidase_M41-like"/>
</dbReference>
<dbReference type="PANTHER" id="PTHR23076:SF37">
    <property type="entry name" value="ATP-DEPENDENT ZINC METALLOPROTEASE FTSH 4, MITOCHONDRIAL"/>
    <property type="match status" value="1"/>
</dbReference>
<evidence type="ECO:0000313" key="4">
    <source>
        <dbReference type="Proteomes" id="UP000254834"/>
    </source>
</evidence>
<dbReference type="GO" id="GO:0005524">
    <property type="term" value="F:ATP binding"/>
    <property type="evidence" value="ECO:0007669"/>
    <property type="project" value="InterPro"/>
</dbReference>
<dbReference type="GO" id="GO:0045037">
    <property type="term" value="P:protein import into chloroplast stroma"/>
    <property type="evidence" value="ECO:0007669"/>
    <property type="project" value="TreeGrafter"/>
</dbReference>
<evidence type="ECO:0000259" key="2">
    <source>
        <dbReference type="Pfam" id="PF01434"/>
    </source>
</evidence>
<feature type="domain" description="Peptidase M41" evidence="2">
    <location>
        <begin position="162"/>
        <end position="229"/>
    </location>
</feature>
<sequence>MENYNNKMSLLALLLLFFMPSQQLHASQATKKIGMQLACVAKAVTSNQLALHNAYPEDDAYNHTVMNGTYFDARRFKNKEEKFQFVKHHFYHLQVKTDANEMCVDLLAQSNYSRLQLARFMHIAQDAAVKESCDAIKLVHLEKAFGEIEYGKTDKKSLNLCQVAHHEAGHAVINALYDTGRITLFASINPNEQSLGYVYHAPTTNSITEDQRCNYVNMLLAGGITEQVFGLPYRFEFDTEENIIRDFRSRGTGSDSSAAMSTVEQLIKNKSQTDASNCLVPLSKDLLLDLTVEDNFMSMYNQCQKTHMNQDTLLQLKVNLMKARYISTIELVRKHQEEITAVAQELLQEKVISGKRIKEIIDRVQQTKNNN</sequence>
<dbReference type="AlphaFoldDB" id="A0A345ZAP0"/>
<proteinExistence type="predicted"/>
<reference evidence="3 4" key="1">
    <citation type="submission" date="2017-12" db="EMBL/GenBank/DDBJ databases">
        <title>Chromulinavorax destructans is a abundant pathogen of dominant heterotrophic picoflagllates.</title>
        <authorList>
            <person name="Deeg C.M."/>
            <person name="Zimmer M."/>
            <person name="Suttle C.A."/>
        </authorList>
    </citation>
    <scope>NUCLEOTIDE SEQUENCE [LARGE SCALE GENOMIC DNA]</scope>
    <source>
        <strain evidence="3 4">SeV1</strain>
    </source>
</reference>
<dbReference type="Gene3D" id="1.20.58.760">
    <property type="entry name" value="Peptidase M41"/>
    <property type="match status" value="1"/>
</dbReference>
<dbReference type="InterPro" id="IPR000642">
    <property type="entry name" value="Peptidase_M41"/>
</dbReference>
<dbReference type="KEGG" id="cdes:C0J27_01150"/>
<dbReference type="PANTHER" id="PTHR23076">
    <property type="entry name" value="METALLOPROTEASE M41 FTSH"/>
    <property type="match status" value="1"/>
</dbReference>
<organism evidence="3 4">
    <name type="scientific">Candidatus Chromulinivorax destructor</name>
    <dbReference type="NCBI Taxonomy" id="2066483"/>
    <lineage>
        <taxon>Bacteria</taxon>
        <taxon>Candidatus Babelota</taxon>
        <taxon>Candidatus Babeliae</taxon>
        <taxon>Candidatus Babeliales</taxon>
        <taxon>Candidatus Chromulinivoraceae</taxon>
        <taxon>Candidatus Chromulinivorax</taxon>
    </lineage>
</organism>
<dbReference type="Pfam" id="PF01434">
    <property type="entry name" value="Peptidase_M41"/>
    <property type="match status" value="1"/>
</dbReference>
<accession>A0A345ZAP0</accession>
<keyword evidence="4" id="KW-1185">Reference proteome</keyword>
<name>A0A345ZAP0_9BACT</name>
<feature type="signal peptide" evidence="1">
    <location>
        <begin position="1"/>
        <end position="26"/>
    </location>
</feature>
<dbReference type="OrthoDB" id="6064590at2"/>
<feature type="chain" id="PRO_5016691656" description="Peptidase M41 domain-containing protein" evidence="1">
    <location>
        <begin position="27"/>
        <end position="371"/>
    </location>
</feature>
<keyword evidence="1" id="KW-0732">Signal</keyword>
<evidence type="ECO:0000256" key="1">
    <source>
        <dbReference type="SAM" id="SignalP"/>
    </source>
</evidence>
<gene>
    <name evidence="3" type="ORF">C0J27_01150</name>
</gene>
<dbReference type="EMBL" id="CP025544">
    <property type="protein sequence ID" value="AXK60357.1"/>
    <property type="molecule type" value="Genomic_DNA"/>
</dbReference>